<dbReference type="Gene3D" id="3.80.10.10">
    <property type="entry name" value="Ribonuclease Inhibitor"/>
    <property type="match status" value="2"/>
</dbReference>
<sequence length="533" mass="59470">MATPSQGTRLSLGGSTGTVKFVGEVQNTSGIWLGVEWDDSKRGKHDGVKDGIRYFTCRIPNSGSFIRPTPSISYGVSFLYALRAKYVEMPHGSGSQEKVMLGSSNGAIEVEAVDLDKIRGKFAHLDRLREVSLDNENVSRYDETTGTIRATCPNVRGLDLSTSLIPNWETIARISAELPALQRLTLNRNRLQAPTDIPLAFSNLLQLRLNGTLITWPEVKQVTSVMPALRVVELGYNLISKLSSGGESSALESINLDSNECNDWVHICDCFQHYPSLERIVLTSNKIDKIPPPVTGRTLDVKHLSLSFNALGSWGDIDALSTWCPNLQTLTLIGNPLFNDPVHTRNSRQLAIARYPSLSALDAATISAKERKDCELFYLSHIALHGPKTDAERTLAHPRYADLCLKYGRPDERDSSQRQEKLSSRLMDLNMYYFPKESLPKPDPRGQIPPNNNLMDNTDRTILRVLPTMTLRAFRLKVRKTMKQHAAASDTAMVLLWLQMQDTSWALLDIDRDQHDLAWLGVESGSNIICTIQ</sequence>
<comment type="caution">
    <text evidence="6">The sequence shown here is derived from an EMBL/GenBank/DDBJ whole genome shotgun (WGS) entry which is preliminary data.</text>
</comment>
<dbReference type="EMBL" id="JARKIF010000008">
    <property type="protein sequence ID" value="KAJ7632998.1"/>
    <property type="molecule type" value="Genomic_DNA"/>
</dbReference>
<dbReference type="InterPro" id="IPR050576">
    <property type="entry name" value="Cilia_flagella_integrity"/>
</dbReference>
<accession>A0AAD7BX76</accession>
<comment type="subcellular location">
    <subcellularLocation>
        <location evidence="1">Cell projection</location>
    </subcellularLocation>
</comment>
<protein>
    <recommendedName>
        <fullName evidence="5">CAP-Gly domain-containing protein</fullName>
    </recommendedName>
</protein>
<keyword evidence="7" id="KW-1185">Reference proteome</keyword>
<dbReference type="PROSITE" id="PS50245">
    <property type="entry name" value="CAP_GLY_2"/>
    <property type="match status" value="1"/>
</dbReference>
<dbReference type="InterPro" id="IPR036859">
    <property type="entry name" value="CAP-Gly_dom_sf"/>
</dbReference>
<organism evidence="6 7">
    <name type="scientific">Roridomyces roridus</name>
    <dbReference type="NCBI Taxonomy" id="1738132"/>
    <lineage>
        <taxon>Eukaryota</taxon>
        <taxon>Fungi</taxon>
        <taxon>Dikarya</taxon>
        <taxon>Basidiomycota</taxon>
        <taxon>Agaricomycotina</taxon>
        <taxon>Agaricomycetes</taxon>
        <taxon>Agaricomycetidae</taxon>
        <taxon>Agaricales</taxon>
        <taxon>Marasmiineae</taxon>
        <taxon>Mycenaceae</taxon>
        <taxon>Roridomyces</taxon>
    </lineage>
</organism>
<dbReference type="PANTHER" id="PTHR45973:SF9">
    <property type="entry name" value="LEUCINE-RICH REPEAT-CONTAINING PROTEIN 46"/>
    <property type="match status" value="1"/>
</dbReference>
<evidence type="ECO:0000256" key="3">
    <source>
        <dbReference type="ARBA" id="ARBA00022737"/>
    </source>
</evidence>
<evidence type="ECO:0000313" key="6">
    <source>
        <dbReference type="EMBL" id="KAJ7632998.1"/>
    </source>
</evidence>
<dbReference type="PROSITE" id="PS00845">
    <property type="entry name" value="CAP_GLY_1"/>
    <property type="match status" value="1"/>
</dbReference>
<dbReference type="SUPFAM" id="SSF52058">
    <property type="entry name" value="L domain-like"/>
    <property type="match status" value="1"/>
</dbReference>
<evidence type="ECO:0000256" key="2">
    <source>
        <dbReference type="ARBA" id="ARBA00022614"/>
    </source>
</evidence>
<dbReference type="Proteomes" id="UP001221142">
    <property type="component" value="Unassembled WGS sequence"/>
</dbReference>
<feature type="domain" description="CAP-Gly" evidence="5">
    <location>
        <begin position="23"/>
        <end position="67"/>
    </location>
</feature>
<keyword evidence="3" id="KW-0677">Repeat</keyword>
<dbReference type="InterPro" id="IPR032675">
    <property type="entry name" value="LRR_dom_sf"/>
</dbReference>
<gene>
    <name evidence="6" type="ORF">FB45DRAFT_914126</name>
</gene>
<dbReference type="InterPro" id="IPR000938">
    <property type="entry name" value="CAP-Gly_domain"/>
</dbReference>
<evidence type="ECO:0000256" key="1">
    <source>
        <dbReference type="ARBA" id="ARBA00004316"/>
    </source>
</evidence>
<evidence type="ECO:0000259" key="5">
    <source>
        <dbReference type="PROSITE" id="PS50245"/>
    </source>
</evidence>
<evidence type="ECO:0000256" key="4">
    <source>
        <dbReference type="ARBA" id="ARBA00023273"/>
    </source>
</evidence>
<name>A0AAD7BX76_9AGAR</name>
<dbReference type="Gene3D" id="2.30.30.190">
    <property type="entry name" value="CAP Gly-rich-like domain"/>
    <property type="match status" value="1"/>
</dbReference>
<dbReference type="SMART" id="SM01052">
    <property type="entry name" value="CAP_GLY"/>
    <property type="match status" value="1"/>
</dbReference>
<evidence type="ECO:0000313" key="7">
    <source>
        <dbReference type="Proteomes" id="UP001221142"/>
    </source>
</evidence>
<dbReference type="Pfam" id="PF01302">
    <property type="entry name" value="CAP_GLY"/>
    <property type="match status" value="1"/>
</dbReference>
<proteinExistence type="predicted"/>
<dbReference type="SUPFAM" id="SSF74924">
    <property type="entry name" value="Cap-Gly domain"/>
    <property type="match status" value="1"/>
</dbReference>
<reference evidence="6" key="1">
    <citation type="submission" date="2023-03" db="EMBL/GenBank/DDBJ databases">
        <title>Massive genome expansion in bonnet fungi (Mycena s.s.) driven by repeated elements and novel gene families across ecological guilds.</title>
        <authorList>
            <consortium name="Lawrence Berkeley National Laboratory"/>
            <person name="Harder C.B."/>
            <person name="Miyauchi S."/>
            <person name="Viragh M."/>
            <person name="Kuo A."/>
            <person name="Thoen E."/>
            <person name="Andreopoulos B."/>
            <person name="Lu D."/>
            <person name="Skrede I."/>
            <person name="Drula E."/>
            <person name="Henrissat B."/>
            <person name="Morin E."/>
            <person name="Kohler A."/>
            <person name="Barry K."/>
            <person name="LaButti K."/>
            <person name="Morin E."/>
            <person name="Salamov A."/>
            <person name="Lipzen A."/>
            <person name="Mereny Z."/>
            <person name="Hegedus B."/>
            <person name="Baldrian P."/>
            <person name="Stursova M."/>
            <person name="Weitz H."/>
            <person name="Taylor A."/>
            <person name="Grigoriev I.V."/>
            <person name="Nagy L.G."/>
            <person name="Martin F."/>
            <person name="Kauserud H."/>
        </authorList>
    </citation>
    <scope>NUCLEOTIDE SEQUENCE</scope>
    <source>
        <strain evidence="6">9284</strain>
    </source>
</reference>
<dbReference type="PANTHER" id="PTHR45973">
    <property type="entry name" value="PROTEIN PHOSPHATASE 1 REGULATORY SUBUNIT SDS22-RELATED"/>
    <property type="match status" value="1"/>
</dbReference>
<dbReference type="AlphaFoldDB" id="A0AAD7BX76"/>
<keyword evidence="4" id="KW-0966">Cell projection</keyword>
<keyword evidence="2" id="KW-0433">Leucine-rich repeat</keyword>